<reference evidence="21" key="1">
    <citation type="submission" date="2022-11" db="UniProtKB">
        <authorList>
            <consortium name="EnsemblMetazoa"/>
        </authorList>
    </citation>
    <scope>IDENTIFICATION</scope>
</reference>
<dbReference type="OrthoDB" id="440755at2759"/>
<dbReference type="PROSITE" id="PS52031">
    <property type="entry name" value="GG_LECTIN"/>
    <property type="match status" value="1"/>
</dbReference>
<keyword evidence="11 18" id="KW-1133">Transmembrane helix</keyword>
<evidence type="ECO:0000256" key="19">
    <source>
        <dbReference type="SAM" id="Coils"/>
    </source>
</evidence>
<keyword evidence="19" id="KW-0175">Coiled coil</keyword>
<keyword evidence="7 18" id="KW-0812">Transmembrane</keyword>
<evidence type="ECO:0000313" key="22">
    <source>
        <dbReference type="Proteomes" id="UP000887567"/>
    </source>
</evidence>
<comment type="catalytic activity">
    <reaction evidence="17 18">
        <text>3-O-(alpha-D-mannosyl)-L-threonyl-[protein] + UDP-N-acetyl-alpha-D-glucosamine = 3-O-(N-acetyl-beta-D-glucosaminyl-(1-&gt;2)-alpha-D-mannosyl)-L-threonyl-[protein] + UDP + H(+)</text>
        <dbReference type="Rhea" id="RHEA:54128"/>
        <dbReference type="Rhea" id="RHEA-COMP:13547"/>
        <dbReference type="Rhea" id="RHEA-COMP:13802"/>
        <dbReference type="ChEBI" id="CHEBI:15378"/>
        <dbReference type="ChEBI" id="CHEBI:57705"/>
        <dbReference type="ChEBI" id="CHEBI:58223"/>
        <dbReference type="ChEBI" id="CHEBI:137323"/>
        <dbReference type="ChEBI" id="CHEBI:138067"/>
    </reaction>
</comment>
<evidence type="ECO:0000256" key="3">
    <source>
        <dbReference type="ARBA" id="ARBA00006492"/>
    </source>
</evidence>
<evidence type="ECO:0000256" key="14">
    <source>
        <dbReference type="ARBA" id="ARBA00023157"/>
    </source>
</evidence>
<dbReference type="Proteomes" id="UP000887567">
    <property type="component" value="Unplaced"/>
</dbReference>
<evidence type="ECO:0000259" key="20">
    <source>
        <dbReference type="Pfam" id="PF15711"/>
    </source>
</evidence>
<dbReference type="PANTHER" id="PTHR46396">
    <property type="entry name" value="PROTEIN O-LINKED-MANNOSE BETA-1,2-N-ACETYLGLUCOSAMINYLTRANSFERASE 1"/>
    <property type="match status" value="1"/>
</dbReference>
<dbReference type="Pfam" id="PF03071">
    <property type="entry name" value="GNT-I"/>
    <property type="match status" value="1"/>
</dbReference>
<dbReference type="OMA" id="NYETEIH"/>
<dbReference type="RefSeq" id="XP_020917646.1">
    <property type="nucleotide sequence ID" value="XM_021061987.2"/>
</dbReference>
<evidence type="ECO:0000256" key="18">
    <source>
        <dbReference type="RuleBase" id="RU368119"/>
    </source>
</evidence>
<evidence type="ECO:0000313" key="21">
    <source>
        <dbReference type="EnsemblMetazoa" id="XP_020917646.1"/>
    </source>
</evidence>
<dbReference type="GO" id="GO:0030246">
    <property type="term" value="F:carbohydrate binding"/>
    <property type="evidence" value="ECO:0007669"/>
    <property type="project" value="UniProtKB-KW"/>
</dbReference>
<keyword evidence="6" id="KW-0808">Transferase</keyword>
<keyword evidence="4" id="KW-0597">Phosphoprotein</keyword>
<dbReference type="Pfam" id="PF15711">
    <property type="entry name" value="ILEI"/>
    <property type="match status" value="1"/>
</dbReference>
<name>A0A913YB96_EXADI</name>
<dbReference type="InterPro" id="IPR004139">
    <property type="entry name" value="Glyco_trans_13"/>
</dbReference>
<dbReference type="GeneID" id="110254928"/>
<keyword evidence="9" id="KW-0430">Lectin</keyword>
<comment type="function">
    <text evidence="18">Participates in O-mannosyl glycosylation by catalyzing the addition of N-acetylglucosamine to O-linked mannose on glycoproteins. Catalyzes the synthesis of the GlcNAc(beta1-2)Man(alpha1-)O-Ser/Thr moiety on alpha-dystroglycan and other O-mannosylated proteins, providing the necessary basis for the addition of further carbohydrate moieties. Is specific for alpha linked terminal mannose.</text>
</comment>
<evidence type="ECO:0000256" key="12">
    <source>
        <dbReference type="ARBA" id="ARBA00023034"/>
    </source>
</evidence>
<protein>
    <recommendedName>
        <fullName evidence="18">Protein O-linked-mannose beta-1,2-N-acetylglucosaminyltransferase</fullName>
        <shortName evidence="18">POMGnT1</shortName>
        <ecNumber evidence="18">2.4.1.-</ecNumber>
    </recommendedName>
</protein>
<dbReference type="FunFam" id="3.90.550.10:FF:000038">
    <property type="entry name" value="protein O-linked-mannose beta-1,2-N-acetylglucosaminyltransferase 1 isoform X1"/>
    <property type="match status" value="1"/>
</dbReference>
<accession>A0A913YB96</accession>
<dbReference type="InterPro" id="IPR029044">
    <property type="entry name" value="Nucleotide-diphossugar_trans"/>
</dbReference>
<dbReference type="CDD" id="cd02514">
    <property type="entry name" value="GT13_GLCNAC-TI"/>
    <property type="match status" value="1"/>
</dbReference>
<sequence>MASTWRPNPNAKPFEPSSSFYTIPIPCRRSAYRIRKRGLLGRIVQWILVIILCVTVVINVIFILDTTSKARENMKDPLASNVLPKDTVVVKDTQGDKHKIRIEVYSSKESGVISVDGSKVFEASDPEKGRGISVIVLNQATGAVMATRTFDTYSSKEDSEALVLFVNMVSDGRILCFTLKDEASLSLKTTARNLMKTLGSENFGRLGWRDTWAFVVQKKGKVYAEGFQKSKSVNTWADPVSVELLFPLQSVEVSECQWEDTKANRRRKDFCSKYEGYGSVCSCSNPADIEIKSEPLPNNQHVELPVAVIASNRPHYLYRMLRSMLSSHGAQADKVTVFIDGFFDEPLAVAKLLGLRGIQHTPVSSKNARISQHYKASLTTTFNLYPNANYMIILEEDLDISPDLFNYFKQLLPLMDEDDSIYCISAWNDQGYDHSVGDNSMLYRIETMPGLGWVLKRKLYKEELELQWPTPDKFWDWDMWMRLPEIRKGRECIIPDISRTYHFGTKGLNMHPYFQEMYFKKHALNTEPNVKLNVQMMTKQNYENEMERLLNTAEVLDHTKTPCANTDFIPDTKKKTYVFYIKMDHPTDWTTWNSISKCFHIWDLDVRGFHKSMWRLWLKGNHILIVGHPASPYSKHKPSKVTPIFIPKKEPPKKK</sequence>
<keyword evidence="5 18" id="KW-0328">Glycosyltransferase</keyword>
<evidence type="ECO:0000256" key="4">
    <source>
        <dbReference type="ARBA" id="ARBA00022553"/>
    </source>
</evidence>
<comment type="cofactor">
    <cofactor evidence="18">
        <name>Mn(2+)</name>
        <dbReference type="ChEBI" id="CHEBI:29035"/>
    </cofactor>
    <text evidence="18">The manganese ion interacts primarily with the substrate UDP-N-acetylglucosamine.</text>
</comment>
<dbReference type="GO" id="GO:0000139">
    <property type="term" value="C:Golgi membrane"/>
    <property type="evidence" value="ECO:0007669"/>
    <property type="project" value="UniProtKB-SubCell"/>
</dbReference>
<evidence type="ECO:0000256" key="5">
    <source>
        <dbReference type="ARBA" id="ARBA00022676"/>
    </source>
</evidence>
<evidence type="ECO:0000256" key="13">
    <source>
        <dbReference type="ARBA" id="ARBA00023136"/>
    </source>
</evidence>
<evidence type="ECO:0000256" key="8">
    <source>
        <dbReference type="ARBA" id="ARBA00022723"/>
    </source>
</evidence>
<dbReference type="AlphaFoldDB" id="A0A913YB96"/>
<keyword evidence="15 18" id="KW-0464">Manganese</keyword>
<evidence type="ECO:0000256" key="11">
    <source>
        <dbReference type="ARBA" id="ARBA00022989"/>
    </source>
</evidence>
<evidence type="ECO:0000256" key="1">
    <source>
        <dbReference type="ARBA" id="ARBA00004323"/>
    </source>
</evidence>
<dbReference type="CDD" id="cd13937">
    <property type="entry name" value="PANDER_GnT-1_2_like"/>
    <property type="match status" value="1"/>
</dbReference>
<organism evidence="21 22">
    <name type="scientific">Exaiptasia diaphana</name>
    <name type="common">Tropical sea anemone</name>
    <name type="synonym">Aiptasia pulchella</name>
    <dbReference type="NCBI Taxonomy" id="2652724"/>
    <lineage>
        <taxon>Eukaryota</taxon>
        <taxon>Metazoa</taxon>
        <taxon>Cnidaria</taxon>
        <taxon>Anthozoa</taxon>
        <taxon>Hexacorallia</taxon>
        <taxon>Actiniaria</taxon>
        <taxon>Aiptasiidae</taxon>
        <taxon>Exaiptasia</taxon>
    </lineage>
</organism>
<dbReference type="GO" id="GO:0047223">
    <property type="term" value="F:beta-1,3-galactosyl-O-glycosyl-glycoprotein beta-1,3-N-acetylglucosaminyltransferase activity"/>
    <property type="evidence" value="ECO:0007669"/>
    <property type="project" value="TreeGrafter"/>
</dbReference>
<evidence type="ECO:0000256" key="16">
    <source>
        <dbReference type="ARBA" id="ARBA00046887"/>
    </source>
</evidence>
<dbReference type="EC" id="2.4.1.-" evidence="18"/>
<keyword evidence="22" id="KW-1185">Reference proteome</keyword>
<dbReference type="InterPro" id="IPR039477">
    <property type="entry name" value="ILEI/PANDER_dom"/>
</dbReference>
<evidence type="ECO:0000256" key="7">
    <source>
        <dbReference type="ARBA" id="ARBA00022692"/>
    </source>
</evidence>
<dbReference type="Gene3D" id="3.90.550.10">
    <property type="entry name" value="Spore Coat Polysaccharide Biosynthesis Protein SpsA, Chain A"/>
    <property type="match status" value="1"/>
</dbReference>
<keyword evidence="13 18" id="KW-0472">Membrane</keyword>
<comment type="subunit">
    <text evidence="16">Interacts with DAG1 (via O-linked mannose moiety). Interacts (via transmembrane domain) with FKTN; the interaction is direct and is required for normal location in Golgi membranes.</text>
</comment>
<dbReference type="InterPro" id="IPR039474">
    <property type="entry name" value="POMGNT1_PANDER-like"/>
</dbReference>
<evidence type="ECO:0000256" key="9">
    <source>
        <dbReference type="ARBA" id="ARBA00022734"/>
    </source>
</evidence>
<keyword evidence="10 18" id="KW-0735">Signal-anchor</keyword>
<keyword evidence="14" id="KW-1015">Disulfide bond</keyword>
<proteinExistence type="inferred from homology"/>
<dbReference type="GO" id="GO:0016266">
    <property type="term" value="P:protein O-linked glycosylation via N-acetyl-galactosamine"/>
    <property type="evidence" value="ECO:0007669"/>
    <property type="project" value="TreeGrafter"/>
</dbReference>
<dbReference type="PANTHER" id="PTHR46396:SF1">
    <property type="entry name" value="PROTEIN O-LINKED-MANNOSE BETA-1,2-N-ACETYLGLUCOSAMINYLTRANSFERASE 1"/>
    <property type="match status" value="1"/>
</dbReference>
<keyword evidence="12 18" id="KW-0333">Golgi apparatus</keyword>
<evidence type="ECO:0000256" key="15">
    <source>
        <dbReference type="ARBA" id="ARBA00023211"/>
    </source>
</evidence>
<evidence type="ECO:0000256" key="17">
    <source>
        <dbReference type="ARBA" id="ARBA00049045"/>
    </source>
</evidence>
<dbReference type="InterPro" id="IPR052463">
    <property type="entry name" value="O-linked_mannose_GnT"/>
</dbReference>
<dbReference type="KEGG" id="epa:110254928"/>
<feature type="coiled-coil region" evidence="19">
    <location>
        <begin position="532"/>
        <end position="559"/>
    </location>
</feature>
<comment type="similarity">
    <text evidence="3 18">Belongs to the glycosyltransferase 13 family.</text>
</comment>
<evidence type="ECO:0000256" key="6">
    <source>
        <dbReference type="ARBA" id="ARBA00022679"/>
    </source>
</evidence>
<keyword evidence="8 18" id="KW-0479">Metal-binding</keyword>
<evidence type="ECO:0000256" key="2">
    <source>
        <dbReference type="ARBA" id="ARBA00004922"/>
    </source>
</evidence>
<evidence type="ECO:0000256" key="10">
    <source>
        <dbReference type="ARBA" id="ARBA00022968"/>
    </source>
</evidence>
<comment type="subcellular location">
    <subcellularLocation>
        <location evidence="1 18">Golgi apparatus membrane</location>
        <topology evidence="1 18">Single-pass type II membrane protein</topology>
    </subcellularLocation>
</comment>
<feature type="domain" description="ILEI/PANDER" evidence="20">
    <location>
        <begin position="130"/>
        <end position="218"/>
    </location>
</feature>
<dbReference type="SUPFAM" id="SSF53448">
    <property type="entry name" value="Nucleotide-diphospho-sugar transferases"/>
    <property type="match status" value="1"/>
</dbReference>
<dbReference type="GO" id="GO:0030145">
    <property type="term" value="F:manganese ion binding"/>
    <property type="evidence" value="ECO:0007669"/>
    <property type="project" value="UniProtKB-UniRule"/>
</dbReference>
<feature type="transmembrane region" description="Helical" evidence="18">
    <location>
        <begin position="43"/>
        <end position="64"/>
    </location>
</feature>
<dbReference type="EnsemblMetazoa" id="XM_021061987.2">
    <property type="protein sequence ID" value="XP_020917646.1"/>
    <property type="gene ID" value="LOC110254928"/>
</dbReference>
<comment type="domain">
    <text evidence="18">The stem domain mediates specific interaction with beta-linked N-acetylglucosamine moieties of O-glycosylated proteins. It also interacts with its product, N-acetyl-beta-D-glucosaminyl-(1-&gt;2)-O-alpha-D-mannosylprotein.</text>
</comment>
<comment type="pathway">
    <text evidence="2 18">Protein modification; protein glycosylation.</text>
</comment>